<proteinExistence type="predicted"/>
<comment type="caution">
    <text evidence="2">The sequence shown here is derived from an EMBL/GenBank/DDBJ whole genome shotgun (WGS) entry which is preliminary data.</text>
</comment>
<sequence>MESIRERESKGKNDAFGQWNPFKRGNQKARMIPSVNGIPLGEAIR</sequence>
<evidence type="ECO:0000313" key="2">
    <source>
        <dbReference type="EMBL" id="MBM7619821.1"/>
    </source>
</evidence>
<gene>
    <name evidence="2" type="ORF">JOC95_001673</name>
</gene>
<keyword evidence="3" id="KW-1185">Reference proteome</keyword>
<feature type="compositionally biased region" description="Basic and acidic residues" evidence="1">
    <location>
        <begin position="1"/>
        <end position="13"/>
    </location>
</feature>
<evidence type="ECO:0000313" key="3">
    <source>
        <dbReference type="Proteomes" id="UP000737402"/>
    </source>
</evidence>
<protein>
    <submittedName>
        <fullName evidence="2">Uncharacterized protein</fullName>
    </submittedName>
</protein>
<dbReference type="EMBL" id="JAFBED010000003">
    <property type="protein sequence ID" value="MBM7619821.1"/>
    <property type="molecule type" value="Genomic_DNA"/>
</dbReference>
<reference evidence="2 3" key="1">
    <citation type="submission" date="2021-01" db="EMBL/GenBank/DDBJ databases">
        <title>Genomic Encyclopedia of Type Strains, Phase IV (KMG-IV): sequencing the most valuable type-strain genomes for metagenomic binning, comparative biology and taxonomic classification.</title>
        <authorList>
            <person name="Goeker M."/>
        </authorList>
    </citation>
    <scope>NUCLEOTIDE SEQUENCE [LARGE SCALE GENOMIC DNA]</scope>
    <source>
        <strain evidence="2 3">DSM 25879</strain>
    </source>
</reference>
<accession>A0ABS2NYV1</accession>
<organism evidence="2 3">
    <name type="scientific">Sutcliffiella tianshenii</name>
    <dbReference type="NCBI Taxonomy" id="1463404"/>
    <lineage>
        <taxon>Bacteria</taxon>
        <taxon>Bacillati</taxon>
        <taxon>Bacillota</taxon>
        <taxon>Bacilli</taxon>
        <taxon>Bacillales</taxon>
        <taxon>Bacillaceae</taxon>
        <taxon>Sutcliffiella</taxon>
    </lineage>
</organism>
<name>A0ABS2NYV1_9BACI</name>
<evidence type="ECO:0000256" key="1">
    <source>
        <dbReference type="SAM" id="MobiDB-lite"/>
    </source>
</evidence>
<feature type="region of interest" description="Disordered" evidence="1">
    <location>
        <begin position="1"/>
        <end position="30"/>
    </location>
</feature>
<dbReference type="Proteomes" id="UP000737402">
    <property type="component" value="Unassembled WGS sequence"/>
</dbReference>